<dbReference type="Proteomes" id="UP001291623">
    <property type="component" value="Unassembled WGS sequence"/>
</dbReference>
<accession>A0AAE1V538</accession>
<name>A0AAE1V538_9SOLA</name>
<proteinExistence type="predicted"/>
<dbReference type="AlphaFoldDB" id="A0AAE1V538"/>
<reference evidence="1" key="1">
    <citation type="submission" date="2023-12" db="EMBL/GenBank/DDBJ databases">
        <title>Genome assembly of Anisodus tanguticus.</title>
        <authorList>
            <person name="Wang Y.-J."/>
        </authorList>
    </citation>
    <scope>NUCLEOTIDE SEQUENCE</scope>
    <source>
        <strain evidence="1">KB-2021</strain>
        <tissue evidence="1">Leaf</tissue>
    </source>
</reference>
<dbReference type="EMBL" id="JAVYJV010000013">
    <property type="protein sequence ID" value="KAK4355627.1"/>
    <property type="molecule type" value="Genomic_DNA"/>
</dbReference>
<gene>
    <name evidence="1" type="ORF">RND71_024598</name>
</gene>
<comment type="caution">
    <text evidence="1">The sequence shown here is derived from an EMBL/GenBank/DDBJ whole genome shotgun (WGS) entry which is preliminary data.</text>
</comment>
<organism evidence="1 2">
    <name type="scientific">Anisodus tanguticus</name>
    <dbReference type="NCBI Taxonomy" id="243964"/>
    <lineage>
        <taxon>Eukaryota</taxon>
        <taxon>Viridiplantae</taxon>
        <taxon>Streptophyta</taxon>
        <taxon>Embryophyta</taxon>
        <taxon>Tracheophyta</taxon>
        <taxon>Spermatophyta</taxon>
        <taxon>Magnoliopsida</taxon>
        <taxon>eudicotyledons</taxon>
        <taxon>Gunneridae</taxon>
        <taxon>Pentapetalae</taxon>
        <taxon>asterids</taxon>
        <taxon>lamiids</taxon>
        <taxon>Solanales</taxon>
        <taxon>Solanaceae</taxon>
        <taxon>Solanoideae</taxon>
        <taxon>Hyoscyameae</taxon>
        <taxon>Anisodus</taxon>
    </lineage>
</organism>
<evidence type="ECO:0000313" key="2">
    <source>
        <dbReference type="Proteomes" id="UP001291623"/>
    </source>
</evidence>
<sequence length="110" mass="12192">MASGDNEVVKEVDDYSGLYKSAVLSVFTTYTAPSTFRHRQKIQLPMLSPKTFHADEESRYSDILLIWTAIAPPSKAGLHSPMINPLAEKSPCLCGLGCYRLLLCIAEKDE</sequence>
<evidence type="ECO:0000313" key="1">
    <source>
        <dbReference type="EMBL" id="KAK4355627.1"/>
    </source>
</evidence>
<keyword evidence="2" id="KW-1185">Reference proteome</keyword>
<protein>
    <submittedName>
        <fullName evidence="1">Uncharacterized protein</fullName>
    </submittedName>
</protein>